<dbReference type="PATRIC" id="fig|42253.5.peg.680"/>
<reference evidence="1 2" key="1">
    <citation type="journal article" date="2015" name="Proc. Natl. Acad. Sci. U.S.A.">
        <title>Expanded metabolic versatility of ubiquitous nitrite-oxidizing bacteria from the genus Nitrospira.</title>
        <authorList>
            <person name="Koch H."/>
            <person name="Lucker S."/>
            <person name="Albertsen M."/>
            <person name="Kitzinger K."/>
            <person name="Herbold C."/>
            <person name="Spieck E."/>
            <person name="Nielsen P.H."/>
            <person name="Wagner M."/>
            <person name="Daims H."/>
        </authorList>
    </citation>
    <scope>NUCLEOTIDE SEQUENCE [LARGE SCALE GENOMIC DNA]</scope>
    <source>
        <strain evidence="1 2">NSP M-1</strain>
    </source>
</reference>
<evidence type="ECO:0000313" key="1">
    <source>
        <dbReference type="EMBL" id="ALA57122.1"/>
    </source>
</evidence>
<dbReference type="Proteomes" id="UP000069205">
    <property type="component" value="Chromosome"/>
</dbReference>
<evidence type="ECO:0000313" key="2">
    <source>
        <dbReference type="Proteomes" id="UP000069205"/>
    </source>
</evidence>
<dbReference type="AlphaFoldDB" id="A0A0K2G937"/>
<dbReference type="EMBL" id="CP011801">
    <property type="protein sequence ID" value="ALA57122.1"/>
    <property type="molecule type" value="Genomic_DNA"/>
</dbReference>
<keyword evidence="2" id="KW-1185">Reference proteome</keyword>
<gene>
    <name evidence="1" type="ORF">NITMOv2_0686</name>
</gene>
<sequence length="138" mass="16114">MRFRDPVYSWADYRSDATIMSRLSVEQVEQRLSSVKCAICKGSSFGIDQRFMQPDGEWRGVCKKCFYSFPVYTDMEFYLRTQPDVPYRLKEISCTACDHRGVSLDFRATLSVREAIYFVTCTNCKRTFPEKSSLEAFE</sequence>
<dbReference type="STRING" id="42253.NITMOv2_0686"/>
<proteinExistence type="predicted"/>
<dbReference type="RefSeq" id="WP_238590448.1">
    <property type="nucleotide sequence ID" value="NZ_CP011801.1"/>
</dbReference>
<organism evidence="1 2">
    <name type="scientific">Nitrospira moscoviensis</name>
    <dbReference type="NCBI Taxonomy" id="42253"/>
    <lineage>
        <taxon>Bacteria</taxon>
        <taxon>Pseudomonadati</taxon>
        <taxon>Nitrospirota</taxon>
        <taxon>Nitrospiria</taxon>
        <taxon>Nitrospirales</taxon>
        <taxon>Nitrospiraceae</taxon>
        <taxon>Nitrospira</taxon>
    </lineage>
</organism>
<dbReference type="KEGG" id="nmv:NITMOv2_0686"/>
<name>A0A0K2G937_NITMO</name>
<accession>A0A0K2G937</accession>
<protein>
    <submittedName>
        <fullName evidence="1">Uncharacterized protein</fullName>
    </submittedName>
</protein>